<dbReference type="PANTHER" id="PTHR47514">
    <property type="entry name" value="TRANSKETOLASE N-TERMINAL SECTION-RELATED"/>
    <property type="match status" value="1"/>
</dbReference>
<dbReference type="Pfam" id="PF00456">
    <property type="entry name" value="Transketolase_N"/>
    <property type="match status" value="1"/>
</dbReference>
<organism evidence="5 6">
    <name type="scientific">Candidatus Gallacutalibacter pullicola</name>
    <dbReference type="NCBI Taxonomy" id="2840830"/>
    <lineage>
        <taxon>Bacteria</taxon>
        <taxon>Bacillati</taxon>
        <taxon>Bacillota</taxon>
        <taxon>Clostridia</taxon>
        <taxon>Eubacteriales</taxon>
        <taxon>Candidatus Gallacutalibacter</taxon>
    </lineage>
</organism>
<evidence type="ECO:0000259" key="4">
    <source>
        <dbReference type="Pfam" id="PF00456"/>
    </source>
</evidence>
<comment type="similarity">
    <text evidence="2">Belongs to the transketolase family.</text>
</comment>
<accession>A0A9D1J2E6</accession>
<dbReference type="InterPro" id="IPR005474">
    <property type="entry name" value="Transketolase_N"/>
</dbReference>
<proteinExistence type="inferred from homology"/>
<evidence type="ECO:0000313" key="6">
    <source>
        <dbReference type="Proteomes" id="UP000886785"/>
    </source>
</evidence>
<dbReference type="EMBL" id="DVHF01000149">
    <property type="protein sequence ID" value="HIR58283.1"/>
    <property type="molecule type" value="Genomic_DNA"/>
</dbReference>
<comment type="caution">
    <text evidence="5">The sequence shown here is derived from an EMBL/GenBank/DDBJ whole genome shotgun (WGS) entry which is preliminary data.</text>
</comment>
<dbReference type="AlphaFoldDB" id="A0A9D1J2E6"/>
<dbReference type="PANTHER" id="PTHR47514:SF1">
    <property type="entry name" value="TRANSKETOLASE N-TERMINAL SECTION-RELATED"/>
    <property type="match status" value="1"/>
</dbReference>
<reference evidence="5" key="2">
    <citation type="journal article" date="2021" name="PeerJ">
        <title>Extensive microbial diversity within the chicken gut microbiome revealed by metagenomics and culture.</title>
        <authorList>
            <person name="Gilroy R."/>
            <person name="Ravi A."/>
            <person name="Getino M."/>
            <person name="Pursley I."/>
            <person name="Horton D.L."/>
            <person name="Alikhan N.F."/>
            <person name="Baker D."/>
            <person name="Gharbi K."/>
            <person name="Hall N."/>
            <person name="Watson M."/>
            <person name="Adriaenssens E.M."/>
            <person name="Foster-Nyarko E."/>
            <person name="Jarju S."/>
            <person name="Secka A."/>
            <person name="Antonio M."/>
            <person name="Oren A."/>
            <person name="Chaudhuri R.R."/>
            <person name="La Ragione R."/>
            <person name="Hildebrand F."/>
            <person name="Pallen M.J."/>
        </authorList>
    </citation>
    <scope>NUCLEOTIDE SEQUENCE</scope>
    <source>
        <strain evidence="5">ChiSjej1B19-7085</strain>
    </source>
</reference>
<dbReference type="SUPFAM" id="SSF52518">
    <property type="entry name" value="Thiamin diphosphate-binding fold (THDP-binding)"/>
    <property type="match status" value="1"/>
</dbReference>
<evidence type="ECO:0000256" key="1">
    <source>
        <dbReference type="ARBA" id="ARBA00001964"/>
    </source>
</evidence>
<gene>
    <name evidence="5" type="ORF">IAA54_11540</name>
</gene>
<comment type="cofactor">
    <cofactor evidence="1">
        <name>thiamine diphosphate</name>
        <dbReference type="ChEBI" id="CHEBI:58937"/>
    </cofactor>
</comment>
<feature type="domain" description="Transketolase N-terminal" evidence="4">
    <location>
        <begin position="11"/>
        <end position="270"/>
    </location>
</feature>
<evidence type="ECO:0000313" key="5">
    <source>
        <dbReference type="EMBL" id="HIR58283.1"/>
    </source>
</evidence>
<name>A0A9D1J2E6_9FIRM</name>
<keyword evidence="3" id="KW-0786">Thiamine pyrophosphate</keyword>
<evidence type="ECO:0000256" key="3">
    <source>
        <dbReference type="ARBA" id="ARBA00023052"/>
    </source>
</evidence>
<dbReference type="Proteomes" id="UP000886785">
    <property type="component" value="Unassembled WGS sequence"/>
</dbReference>
<reference evidence="5" key="1">
    <citation type="submission" date="2020-10" db="EMBL/GenBank/DDBJ databases">
        <authorList>
            <person name="Gilroy R."/>
        </authorList>
    </citation>
    <scope>NUCLEOTIDE SEQUENCE</scope>
    <source>
        <strain evidence="5">ChiSjej1B19-7085</strain>
    </source>
</reference>
<dbReference type="InterPro" id="IPR029061">
    <property type="entry name" value="THDP-binding"/>
</dbReference>
<dbReference type="Gene3D" id="3.40.50.970">
    <property type="match status" value="1"/>
</dbReference>
<evidence type="ECO:0000256" key="2">
    <source>
        <dbReference type="ARBA" id="ARBA00007131"/>
    </source>
</evidence>
<dbReference type="CDD" id="cd02012">
    <property type="entry name" value="TPP_TK"/>
    <property type="match status" value="1"/>
</dbReference>
<protein>
    <submittedName>
        <fullName evidence="5">Transketolase</fullName>
    </submittedName>
</protein>
<sequence>MATQEQIKKVQDMARTIRLHVLDMIGGKEGKVGHLGGSFSCADIMAALYFYKMRVNPQNPKDPGRDRMLMSKGHAVLAQYAALAELGYFPMEELQHVKCCGAMLQGHPDMTKTPGIEANTGSLGQGLSLGAGMAAGLKLDKSDRHVYVIMGDGEIAEGQIWEAAMWSAERKLDNLVGILDCNKVQATGAVKDRMDSGDLMAKWKAFGWHVIEIDGHKVQDICDALDAADKVKDQPVLIFANTVKGKYVSFAEGRSEFHNGALTKEQYEQAVREVKSYIAE</sequence>